<dbReference type="GO" id="GO:0001227">
    <property type="term" value="F:DNA-binding transcription repressor activity, RNA polymerase II-specific"/>
    <property type="evidence" value="ECO:0007669"/>
    <property type="project" value="InterPro"/>
</dbReference>
<proteinExistence type="predicted"/>
<feature type="domain" description="C2H2-type" evidence="11">
    <location>
        <begin position="557"/>
        <end position="584"/>
    </location>
</feature>
<comment type="subcellular location">
    <subcellularLocation>
        <location evidence="1">Nucleus</location>
    </subcellularLocation>
</comment>
<dbReference type="GO" id="GO:0005634">
    <property type="term" value="C:nucleus"/>
    <property type="evidence" value="ECO:0007669"/>
    <property type="project" value="UniProtKB-SubCell"/>
</dbReference>
<dbReference type="InterPro" id="IPR016608">
    <property type="entry name" value="PRDM1"/>
</dbReference>
<dbReference type="FunFam" id="3.30.160.60:FF:000211">
    <property type="entry name" value="PR domain zinc finger protein 1"/>
    <property type="match status" value="1"/>
</dbReference>
<keyword evidence="7" id="KW-0804">Transcription</keyword>
<dbReference type="Pfam" id="PF00096">
    <property type="entry name" value="zf-C2H2"/>
    <property type="match status" value="3"/>
</dbReference>
<dbReference type="GO" id="GO:0000978">
    <property type="term" value="F:RNA polymerase II cis-regulatory region sequence-specific DNA binding"/>
    <property type="evidence" value="ECO:0007669"/>
    <property type="project" value="TreeGrafter"/>
</dbReference>
<keyword evidence="4 9" id="KW-0863">Zinc-finger</keyword>
<protein>
    <submittedName>
        <fullName evidence="15">SET domain-containing protein</fullName>
    </submittedName>
</protein>
<dbReference type="FunFam" id="3.30.160.60:FF:000744">
    <property type="entry name" value="zinc finger E-box-binding homeobox 1"/>
    <property type="match status" value="1"/>
</dbReference>
<keyword evidence="5" id="KW-0862">Zinc</keyword>
<reference evidence="13 14" key="2">
    <citation type="submission" date="2018-11" db="EMBL/GenBank/DDBJ databases">
        <authorList>
            <consortium name="Pathogen Informatics"/>
        </authorList>
    </citation>
    <scope>NUCLEOTIDE SEQUENCE [LARGE SCALE GENOMIC DNA]</scope>
    <source>
        <strain evidence="13 14">MHpl1</strain>
    </source>
</reference>
<evidence type="ECO:0000256" key="5">
    <source>
        <dbReference type="ARBA" id="ARBA00022833"/>
    </source>
</evidence>
<accession>A0A0N4X0T4</accession>
<evidence type="ECO:0000256" key="3">
    <source>
        <dbReference type="ARBA" id="ARBA00022737"/>
    </source>
</evidence>
<reference evidence="15" key="1">
    <citation type="submission" date="2017-02" db="UniProtKB">
        <authorList>
            <consortium name="WormBaseParasite"/>
        </authorList>
    </citation>
    <scope>IDENTIFICATION</scope>
</reference>
<dbReference type="InterPro" id="IPR013087">
    <property type="entry name" value="Znf_C2H2_type"/>
</dbReference>
<dbReference type="FunFam" id="3.30.160.60:FF:000833">
    <property type="entry name" value="PR domain zinc finger protein"/>
    <property type="match status" value="1"/>
</dbReference>
<dbReference type="Pfam" id="PF21549">
    <property type="entry name" value="PRDM2_PR"/>
    <property type="match status" value="1"/>
</dbReference>
<keyword evidence="2" id="KW-0479">Metal-binding</keyword>
<dbReference type="InterPro" id="IPR001214">
    <property type="entry name" value="SET_dom"/>
</dbReference>
<feature type="region of interest" description="Disordered" evidence="10">
    <location>
        <begin position="1"/>
        <end position="40"/>
    </location>
</feature>
<dbReference type="GO" id="GO:0045165">
    <property type="term" value="P:cell fate commitment"/>
    <property type="evidence" value="ECO:0007669"/>
    <property type="project" value="TreeGrafter"/>
</dbReference>
<feature type="region of interest" description="Disordered" evidence="10">
    <location>
        <begin position="695"/>
        <end position="749"/>
    </location>
</feature>
<evidence type="ECO:0000313" key="14">
    <source>
        <dbReference type="Proteomes" id="UP000268014"/>
    </source>
</evidence>
<dbReference type="AlphaFoldDB" id="A0A0N4X0T4"/>
<dbReference type="SMART" id="SM00317">
    <property type="entry name" value="SET"/>
    <property type="match status" value="1"/>
</dbReference>
<name>A0A0N4X0T4_HAEPC</name>
<dbReference type="PANTHER" id="PTHR16515">
    <property type="entry name" value="PR DOMAIN ZINC FINGER PROTEIN"/>
    <property type="match status" value="1"/>
</dbReference>
<dbReference type="EMBL" id="UZAF01020208">
    <property type="protein sequence ID" value="VDO67524.1"/>
    <property type="molecule type" value="Genomic_DNA"/>
</dbReference>
<evidence type="ECO:0000256" key="7">
    <source>
        <dbReference type="ARBA" id="ARBA00023163"/>
    </source>
</evidence>
<gene>
    <name evidence="13" type="ORF">HPLM_LOCUS17884</name>
</gene>
<dbReference type="FunFam" id="3.30.160.60:FF:000748">
    <property type="entry name" value="PR domain zinc finger protein"/>
    <property type="match status" value="1"/>
</dbReference>
<feature type="compositionally biased region" description="Low complexity" evidence="10">
    <location>
        <begin position="723"/>
        <end position="738"/>
    </location>
</feature>
<organism evidence="15">
    <name type="scientific">Haemonchus placei</name>
    <name type="common">Barber's pole worm</name>
    <dbReference type="NCBI Taxonomy" id="6290"/>
    <lineage>
        <taxon>Eukaryota</taxon>
        <taxon>Metazoa</taxon>
        <taxon>Ecdysozoa</taxon>
        <taxon>Nematoda</taxon>
        <taxon>Chromadorea</taxon>
        <taxon>Rhabditida</taxon>
        <taxon>Rhabditina</taxon>
        <taxon>Rhabditomorpha</taxon>
        <taxon>Strongyloidea</taxon>
        <taxon>Trichostrongylidae</taxon>
        <taxon>Haemonchus</taxon>
    </lineage>
</organism>
<evidence type="ECO:0000256" key="6">
    <source>
        <dbReference type="ARBA" id="ARBA00023015"/>
    </source>
</evidence>
<keyword evidence="8" id="KW-0539">Nucleus</keyword>
<feature type="region of interest" description="Disordered" evidence="10">
    <location>
        <begin position="132"/>
        <end position="158"/>
    </location>
</feature>
<feature type="domain" description="C2H2-type" evidence="11">
    <location>
        <begin position="669"/>
        <end position="699"/>
    </location>
</feature>
<dbReference type="PROSITE" id="PS50157">
    <property type="entry name" value="ZINC_FINGER_C2H2_2"/>
    <property type="match status" value="5"/>
</dbReference>
<dbReference type="WBParaSite" id="HPLM_0001789201-mRNA-1">
    <property type="protein sequence ID" value="HPLM_0001789201-mRNA-1"/>
    <property type="gene ID" value="HPLM_0001789201"/>
</dbReference>
<dbReference type="InterPro" id="IPR046341">
    <property type="entry name" value="SET_dom_sf"/>
</dbReference>
<keyword evidence="14" id="KW-1185">Reference proteome</keyword>
<dbReference type="PIRSF" id="PIRSF013212">
    <property type="entry name" value="PRDM1"/>
    <property type="match status" value="1"/>
</dbReference>
<feature type="domain" description="C2H2-type" evidence="11">
    <location>
        <begin position="613"/>
        <end position="640"/>
    </location>
</feature>
<evidence type="ECO:0000313" key="15">
    <source>
        <dbReference type="WBParaSite" id="HPLM_0001789201-mRNA-1"/>
    </source>
</evidence>
<evidence type="ECO:0000256" key="4">
    <source>
        <dbReference type="ARBA" id="ARBA00022771"/>
    </source>
</evidence>
<feature type="domain" description="C2H2-type" evidence="11">
    <location>
        <begin position="641"/>
        <end position="668"/>
    </location>
</feature>
<keyword evidence="3" id="KW-0677">Repeat</keyword>
<dbReference type="GO" id="GO:2000026">
    <property type="term" value="P:regulation of multicellular organismal development"/>
    <property type="evidence" value="ECO:0007669"/>
    <property type="project" value="UniProtKB-ARBA"/>
</dbReference>
<evidence type="ECO:0000313" key="13">
    <source>
        <dbReference type="EMBL" id="VDO67524.1"/>
    </source>
</evidence>
<dbReference type="FunFam" id="3.30.160.60:FF:000436">
    <property type="entry name" value="PR domain zinc finger protein 4"/>
    <property type="match status" value="1"/>
</dbReference>
<dbReference type="InterPro" id="IPR050331">
    <property type="entry name" value="Zinc_finger"/>
</dbReference>
<dbReference type="Gene3D" id="3.30.160.60">
    <property type="entry name" value="Classic Zinc Finger"/>
    <property type="match status" value="5"/>
</dbReference>
<evidence type="ECO:0000256" key="8">
    <source>
        <dbReference type="ARBA" id="ARBA00023242"/>
    </source>
</evidence>
<dbReference type="Proteomes" id="UP000268014">
    <property type="component" value="Unassembled WGS sequence"/>
</dbReference>
<dbReference type="OrthoDB" id="7327383at2759"/>
<dbReference type="OMA" id="AELCIFH"/>
<sequence>MGEDRGDGSSAGLPPFGALPQQPAAQNRPPQPAQVSHDSSRMADWDWREINDETLSQLCVFHVPDKPVQHQDAKNRAITSLPLNLTIRPSTQDPSRMGVWSVDYIPRGVRFGPLLGEVKMNGADCAPICPAEASSAGGSSGSGPSTPTAPTSSPKEWKIPSVLHNGERDMTTSGTLVMSPSGGRALKTIVVEDESRCNWMKFVNVAVSNEMQNLVACQMEKDIYFYSIRSIKPNSELTFWFSKDYAQKLNYPVSCEATRTAPKRSAPPPPQQPWAMEDRASPQEALDYSMKRDAIESSRSEKADRGDSSDVDVGDDGESEKSNSNRFVRILGGHRLQCDEYMNLPLLRKEFSSSPPSLAEVQTRPNVIQNPVHRPVPTRLTSLPAPAPVRPSPLNPLSLFQDYFRRTQQLSGGGLWVPQSTPAAAATAATAAATRITASGRPSDAQPILAATAGSGFGNYNGIYGTHVRYLVVLKNFLEVKPIFSAATPAFTGGSVSAHFGGGGGGASFPAPPFPASSTPNHNEGYGTPKVTLVYILSQKSDKTKYIQQQENGKTRYACKECHKTFGQLSNLKVHVRTHTGERPFKCTVCGKEFTQLAHLQKHNLVHTGERPHRCDICDKRFSSTSNLKTHLRLHNGQKPYACDVCSAKFTQYVHLRLHKRLHANERPYACMSCGKKYISPSGLRTHWKTTTCKPDEKEMKMEREDEAVSSTTPMLAAPPPSSHQQPSSSHMSAPSMSLHHDPNMKVGV</sequence>
<keyword evidence="6" id="KW-0805">Transcription regulation</keyword>
<feature type="region of interest" description="Disordered" evidence="10">
    <location>
        <begin position="258"/>
        <end position="282"/>
    </location>
</feature>
<feature type="compositionally biased region" description="Low complexity" evidence="10">
    <location>
        <begin position="18"/>
        <end position="28"/>
    </location>
</feature>
<evidence type="ECO:0000259" key="12">
    <source>
        <dbReference type="PROSITE" id="PS50280"/>
    </source>
</evidence>
<feature type="compositionally biased region" description="Basic and acidic residues" evidence="10">
    <location>
        <begin position="695"/>
        <end position="704"/>
    </location>
</feature>
<dbReference type="Pfam" id="PF13912">
    <property type="entry name" value="zf-C2H2_6"/>
    <property type="match status" value="1"/>
</dbReference>
<feature type="domain" description="SET" evidence="12">
    <location>
        <begin position="83"/>
        <end position="242"/>
    </location>
</feature>
<dbReference type="GO" id="GO:0005737">
    <property type="term" value="C:cytoplasm"/>
    <property type="evidence" value="ECO:0007669"/>
    <property type="project" value="TreeGrafter"/>
</dbReference>
<dbReference type="STRING" id="6290.A0A0N4X0T4"/>
<feature type="compositionally biased region" description="Basic and acidic residues" evidence="10">
    <location>
        <begin position="294"/>
        <end position="308"/>
    </location>
</feature>
<dbReference type="SUPFAM" id="SSF57667">
    <property type="entry name" value="beta-beta-alpha zinc fingers"/>
    <property type="match status" value="3"/>
</dbReference>
<evidence type="ECO:0000256" key="2">
    <source>
        <dbReference type="ARBA" id="ARBA00022723"/>
    </source>
</evidence>
<dbReference type="Gene3D" id="2.170.270.10">
    <property type="entry name" value="SET domain"/>
    <property type="match status" value="1"/>
</dbReference>
<dbReference type="GO" id="GO:0022603">
    <property type="term" value="P:regulation of anatomical structure morphogenesis"/>
    <property type="evidence" value="ECO:0007669"/>
    <property type="project" value="UniProtKB-ARBA"/>
</dbReference>
<dbReference type="PANTHER" id="PTHR16515:SF59">
    <property type="entry name" value="PR DOMAIN ZINC FINGER PROTEIN 1"/>
    <property type="match status" value="1"/>
</dbReference>
<feature type="compositionally biased region" description="Basic and acidic residues" evidence="10">
    <location>
        <begin position="739"/>
        <end position="749"/>
    </location>
</feature>
<evidence type="ECO:0000256" key="10">
    <source>
        <dbReference type="SAM" id="MobiDB-lite"/>
    </source>
</evidence>
<feature type="domain" description="C2H2-type" evidence="11">
    <location>
        <begin position="585"/>
        <end position="612"/>
    </location>
</feature>
<dbReference type="PROSITE" id="PS50280">
    <property type="entry name" value="SET"/>
    <property type="match status" value="1"/>
</dbReference>
<feature type="compositionally biased region" description="Low complexity" evidence="10">
    <location>
        <begin position="133"/>
        <end position="154"/>
    </location>
</feature>
<evidence type="ECO:0000256" key="9">
    <source>
        <dbReference type="PROSITE-ProRule" id="PRU00042"/>
    </source>
</evidence>
<dbReference type="InterPro" id="IPR036236">
    <property type="entry name" value="Znf_C2H2_sf"/>
</dbReference>
<evidence type="ECO:0000256" key="1">
    <source>
        <dbReference type="ARBA" id="ARBA00004123"/>
    </source>
</evidence>
<feature type="region of interest" description="Disordered" evidence="10">
    <location>
        <begin position="294"/>
        <end position="325"/>
    </location>
</feature>
<feature type="compositionally biased region" description="Acidic residues" evidence="10">
    <location>
        <begin position="309"/>
        <end position="318"/>
    </location>
</feature>
<evidence type="ECO:0000259" key="11">
    <source>
        <dbReference type="PROSITE" id="PS50157"/>
    </source>
</evidence>
<dbReference type="SMART" id="SM00355">
    <property type="entry name" value="ZnF_C2H2"/>
    <property type="match status" value="5"/>
</dbReference>
<dbReference type="PROSITE" id="PS00028">
    <property type="entry name" value="ZINC_FINGER_C2H2_1"/>
    <property type="match status" value="4"/>
</dbReference>
<dbReference type="GO" id="GO:0008270">
    <property type="term" value="F:zinc ion binding"/>
    <property type="evidence" value="ECO:0007669"/>
    <property type="project" value="UniProtKB-KW"/>
</dbReference>